<dbReference type="InterPro" id="IPR050186">
    <property type="entry name" value="TPT_transporter"/>
</dbReference>
<feature type="transmembrane region" description="Helical" evidence="5">
    <location>
        <begin position="19"/>
        <end position="41"/>
    </location>
</feature>
<dbReference type="OrthoDB" id="10261634at2759"/>
<dbReference type="Proteomes" id="UP000545332">
    <property type="component" value="Unassembled WGS sequence"/>
</dbReference>
<evidence type="ECO:0000313" key="6">
    <source>
        <dbReference type="EMBL" id="NWI14169.1"/>
    </source>
</evidence>
<evidence type="ECO:0000313" key="7">
    <source>
        <dbReference type="Proteomes" id="UP000545332"/>
    </source>
</evidence>
<keyword evidence="4 5" id="KW-0472">Membrane</keyword>
<dbReference type="AlphaFoldDB" id="A0A7K4KCU0"/>
<feature type="non-terminal residue" evidence="6">
    <location>
        <position position="141"/>
    </location>
</feature>
<keyword evidence="3 5" id="KW-1133">Transmembrane helix</keyword>
<accession>A0A7K4KCU0</accession>
<proteinExistence type="predicted"/>
<evidence type="ECO:0000256" key="2">
    <source>
        <dbReference type="ARBA" id="ARBA00022692"/>
    </source>
</evidence>
<name>A0A7K4KCU0_9AVES</name>
<keyword evidence="2 5" id="KW-0812">Transmembrane</keyword>
<evidence type="ECO:0000256" key="5">
    <source>
        <dbReference type="SAM" id="Phobius"/>
    </source>
</evidence>
<feature type="non-terminal residue" evidence="6">
    <location>
        <position position="1"/>
    </location>
</feature>
<feature type="transmembrane region" description="Helical" evidence="5">
    <location>
        <begin position="48"/>
        <end position="81"/>
    </location>
</feature>
<evidence type="ECO:0000256" key="1">
    <source>
        <dbReference type="ARBA" id="ARBA00004141"/>
    </source>
</evidence>
<feature type="transmembrane region" description="Helical" evidence="5">
    <location>
        <begin position="101"/>
        <end position="119"/>
    </location>
</feature>
<sequence>LLLQEHGLDAVSLLCLTSLPSFCILFGAAAALEVGPAWAGVLRYDSTLWVYVLLSCLGSVLYNLASFCVLSLTSALTIHVLGNFNVVGNLLLSRLLFGSQLSGLSYVGIGLTLAGMFMYHQPDYIAARWASWCGRDRGKRE</sequence>
<dbReference type="PANTHER" id="PTHR11132">
    <property type="entry name" value="SOLUTE CARRIER FAMILY 35"/>
    <property type="match status" value="1"/>
</dbReference>
<dbReference type="EMBL" id="VWPX01009216">
    <property type="protein sequence ID" value="NWI14169.1"/>
    <property type="molecule type" value="Genomic_DNA"/>
</dbReference>
<reference evidence="6 7" key="1">
    <citation type="submission" date="2019-09" db="EMBL/GenBank/DDBJ databases">
        <title>Bird 10,000 Genomes (B10K) Project - Family phase.</title>
        <authorList>
            <person name="Zhang G."/>
        </authorList>
    </citation>
    <scope>NUCLEOTIDE SEQUENCE [LARGE SCALE GENOMIC DNA]</scope>
    <source>
        <strain evidence="6">B10K-MSB-42743</strain>
        <tissue evidence="6">Heart</tissue>
    </source>
</reference>
<evidence type="ECO:0000256" key="4">
    <source>
        <dbReference type="ARBA" id="ARBA00023136"/>
    </source>
</evidence>
<dbReference type="GO" id="GO:0016020">
    <property type="term" value="C:membrane"/>
    <property type="evidence" value="ECO:0007669"/>
    <property type="project" value="UniProtKB-SubCell"/>
</dbReference>
<dbReference type="InterPro" id="IPR037185">
    <property type="entry name" value="EmrE-like"/>
</dbReference>
<comment type="subcellular location">
    <subcellularLocation>
        <location evidence="1">Membrane</location>
        <topology evidence="1">Multi-pass membrane protein</topology>
    </subcellularLocation>
</comment>
<keyword evidence="7" id="KW-1185">Reference proteome</keyword>
<evidence type="ECO:0000256" key="3">
    <source>
        <dbReference type="ARBA" id="ARBA00022989"/>
    </source>
</evidence>
<organism evidence="6 7">
    <name type="scientific">Crypturellus soui</name>
    <dbReference type="NCBI Taxonomy" id="458187"/>
    <lineage>
        <taxon>Eukaryota</taxon>
        <taxon>Metazoa</taxon>
        <taxon>Chordata</taxon>
        <taxon>Craniata</taxon>
        <taxon>Vertebrata</taxon>
        <taxon>Euteleostomi</taxon>
        <taxon>Archelosauria</taxon>
        <taxon>Archosauria</taxon>
        <taxon>Dinosauria</taxon>
        <taxon>Saurischia</taxon>
        <taxon>Theropoda</taxon>
        <taxon>Coelurosauria</taxon>
        <taxon>Aves</taxon>
        <taxon>Palaeognathae</taxon>
        <taxon>Tinamiformes</taxon>
        <taxon>Tinamidae</taxon>
        <taxon>Crypturellus</taxon>
    </lineage>
</organism>
<comment type="caution">
    <text evidence="6">The sequence shown here is derived from an EMBL/GenBank/DDBJ whole genome shotgun (WGS) entry which is preliminary data.</text>
</comment>
<gene>
    <name evidence="6" type="primary">Slc35e4</name>
    <name evidence="6" type="ORF">CRYSOU_R14031</name>
</gene>
<protein>
    <submittedName>
        <fullName evidence="6">S35E4 protein</fullName>
    </submittedName>
</protein>
<dbReference type="SUPFAM" id="SSF103481">
    <property type="entry name" value="Multidrug resistance efflux transporter EmrE"/>
    <property type="match status" value="1"/>
</dbReference>